<comment type="caution">
    <text evidence="5">The sequence shown here is derived from an EMBL/GenBank/DDBJ whole genome shotgun (WGS) entry which is preliminary data.</text>
</comment>
<dbReference type="Proteomes" id="UP000588586">
    <property type="component" value="Unassembled WGS sequence"/>
</dbReference>
<dbReference type="PROSITE" id="PS00041">
    <property type="entry name" value="HTH_ARAC_FAMILY_1"/>
    <property type="match status" value="1"/>
</dbReference>
<dbReference type="GO" id="GO:0043565">
    <property type="term" value="F:sequence-specific DNA binding"/>
    <property type="evidence" value="ECO:0007669"/>
    <property type="project" value="InterPro"/>
</dbReference>
<evidence type="ECO:0000313" key="5">
    <source>
        <dbReference type="EMBL" id="NNM44805.1"/>
    </source>
</evidence>
<dbReference type="InterPro" id="IPR035418">
    <property type="entry name" value="AraC-bd_2"/>
</dbReference>
<protein>
    <submittedName>
        <fullName evidence="5">AraC family transcriptional regulator</fullName>
    </submittedName>
</protein>
<evidence type="ECO:0000259" key="4">
    <source>
        <dbReference type="PROSITE" id="PS01124"/>
    </source>
</evidence>
<keyword evidence="2" id="KW-0238">DNA-binding</keyword>
<dbReference type="InterPro" id="IPR018062">
    <property type="entry name" value="HTH_AraC-typ_CS"/>
</dbReference>
<dbReference type="SUPFAM" id="SSF46689">
    <property type="entry name" value="Homeodomain-like"/>
    <property type="match status" value="2"/>
</dbReference>
<dbReference type="RefSeq" id="WP_171241919.1">
    <property type="nucleotide sequence ID" value="NZ_JABEPQ010000001.1"/>
</dbReference>
<dbReference type="Pfam" id="PF12833">
    <property type="entry name" value="HTH_18"/>
    <property type="match status" value="1"/>
</dbReference>
<dbReference type="GO" id="GO:0003700">
    <property type="term" value="F:DNA-binding transcription factor activity"/>
    <property type="evidence" value="ECO:0007669"/>
    <property type="project" value="InterPro"/>
</dbReference>
<dbReference type="AlphaFoldDB" id="A0A849HA70"/>
<dbReference type="Pfam" id="PF14525">
    <property type="entry name" value="AraC_binding_2"/>
    <property type="match status" value="1"/>
</dbReference>
<dbReference type="PROSITE" id="PS01124">
    <property type="entry name" value="HTH_ARAC_FAMILY_2"/>
    <property type="match status" value="1"/>
</dbReference>
<organism evidence="5 6">
    <name type="scientific">Knoellia koreensis</name>
    <dbReference type="NCBI Taxonomy" id="2730921"/>
    <lineage>
        <taxon>Bacteria</taxon>
        <taxon>Bacillati</taxon>
        <taxon>Actinomycetota</taxon>
        <taxon>Actinomycetes</taxon>
        <taxon>Micrococcales</taxon>
        <taxon>Intrasporangiaceae</taxon>
        <taxon>Knoellia</taxon>
    </lineage>
</organism>
<dbReference type="InterPro" id="IPR009057">
    <property type="entry name" value="Homeodomain-like_sf"/>
</dbReference>
<dbReference type="InterPro" id="IPR018060">
    <property type="entry name" value="HTH_AraC"/>
</dbReference>
<proteinExistence type="predicted"/>
<evidence type="ECO:0000256" key="2">
    <source>
        <dbReference type="ARBA" id="ARBA00023125"/>
    </source>
</evidence>
<keyword evidence="3" id="KW-0804">Transcription</keyword>
<reference evidence="5 6" key="1">
    <citation type="submission" date="2020-04" db="EMBL/GenBank/DDBJ databases">
        <title>Knoellia sp. isolate from air conditioner.</title>
        <authorList>
            <person name="Chea S."/>
            <person name="Kim D.-U."/>
        </authorList>
    </citation>
    <scope>NUCLEOTIDE SEQUENCE [LARGE SCALE GENOMIC DNA]</scope>
    <source>
        <strain evidence="5 6">DB2414S</strain>
    </source>
</reference>
<dbReference type="Gene3D" id="1.10.10.60">
    <property type="entry name" value="Homeodomain-like"/>
    <property type="match status" value="1"/>
</dbReference>
<accession>A0A849HA70</accession>
<dbReference type="InterPro" id="IPR050204">
    <property type="entry name" value="AraC_XylS_family_regulators"/>
</dbReference>
<name>A0A849HA70_9MICO</name>
<gene>
    <name evidence="5" type="ORF">HJG52_02160</name>
</gene>
<evidence type="ECO:0000256" key="3">
    <source>
        <dbReference type="ARBA" id="ARBA00023163"/>
    </source>
</evidence>
<dbReference type="PANTHER" id="PTHR46796">
    <property type="entry name" value="HTH-TYPE TRANSCRIPTIONAL ACTIVATOR RHAS-RELATED"/>
    <property type="match status" value="1"/>
</dbReference>
<feature type="domain" description="HTH araC/xylS-type" evidence="4">
    <location>
        <begin position="243"/>
        <end position="342"/>
    </location>
</feature>
<sequence>MQSSAGQGYRTNSPDSQAKQAMVERFRTSLDTRDIDEAREVVGRAYVPHDINPRGDARDFHAVQETGRIGGIWVDLLGYACDVDVIPAGPLGTQYCIVQMVRGVVEISSGADSVQLVDDRSVVVDDRRLFTMRWHPTAFVCNLRFDAGAVHRYILDIVGDTIAHPAFELAAPRNRSDRERWRSVVRMVNHLAEAGPTDADAYPIWSAEVERFAVAAMLATHTNCVLDGAAEVSGGAASHAAARSAADFLRAHCAEPVALQALGPRFGVSTRALQLGFQQLFGCSPRAYLRELRLQSAHLDLMSDPDARVSDVGYRWGFSTPGRFAREYQRRFGVLPSKLERGRSLGRCRMP</sequence>
<evidence type="ECO:0000256" key="1">
    <source>
        <dbReference type="ARBA" id="ARBA00023015"/>
    </source>
</evidence>
<dbReference type="SMART" id="SM00342">
    <property type="entry name" value="HTH_ARAC"/>
    <property type="match status" value="1"/>
</dbReference>
<keyword evidence="1" id="KW-0805">Transcription regulation</keyword>
<dbReference type="EMBL" id="JABEPQ010000001">
    <property type="protein sequence ID" value="NNM44805.1"/>
    <property type="molecule type" value="Genomic_DNA"/>
</dbReference>
<keyword evidence="6" id="KW-1185">Reference proteome</keyword>
<evidence type="ECO:0000313" key="6">
    <source>
        <dbReference type="Proteomes" id="UP000588586"/>
    </source>
</evidence>